<sequence length="299" mass="32739">MSYLHGEPVKLQIFKPSDHLSEYLSGPEDEENGVGIRAWFQGSGLLLWSTDTPLIKLALSRPRIPSRLCSMESGATPSYSDEGITAMAAIINGRLADCRERHAECDTAVSEKKQNQPDRSPVPTRLVGVGKDGDEMFPRVLHNNEENPVTEPSASNIAQIIESVDWTRLPKTIQEAIVFTRKLGVRNSPLTIAATGAADSANGLFLQRPGLTFQPQPLTLQQRTAEGTLTIITIFPSMPSRLSEIFNSPRALRGWAAQERILSTRVVHFATNSVEGECESSRATEVYPAGLHPDNESHG</sequence>
<dbReference type="PANTHER" id="PTHR33112:SF16">
    <property type="entry name" value="HETEROKARYON INCOMPATIBILITY DOMAIN-CONTAINING PROTEIN"/>
    <property type="match status" value="1"/>
</dbReference>
<gene>
    <name evidence="2" type="ORF">GQ607_017729</name>
</gene>
<dbReference type="Proteomes" id="UP000434172">
    <property type="component" value="Unassembled WGS sequence"/>
</dbReference>
<evidence type="ECO:0000313" key="2">
    <source>
        <dbReference type="EMBL" id="KAF0315039.1"/>
    </source>
</evidence>
<dbReference type="PANTHER" id="PTHR33112">
    <property type="entry name" value="DOMAIN PROTEIN, PUTATIVE-RELATED"/>
    <property type="match status" value="1"/>
</dbReference>
<proteinExistence type="predicted"/>
<evidence type="ECO:0000313" key="3">
    <source>
        <dbReference type="Proteomes" id="UP000434172"/>
    </source>
</evidence>
<reference evidence="2 3" key="1">
    <citation type="submission" date="2019-12" db="EMBL/GenBank/DDBJ databases">
        <title>A genome sequence resource for the geographically widespread anthracnose pathogen Colletotrichum asianum.</title>
        <authorList>
            <person name="Meng Y."/>
        </authorList>
    </citation>
    <scope>NUCLEOTIDE SEQUENCE [LARGE SCALE GENOMIC DNA]</scope>
    <source>
        <strain evidence="2 3">ICMP 18580</strain>
    </source>
</reference>
<comment type="caution">
    <text evidence="2">The sequence shown here is derived from an EMBL/GenBank/DDBJ whole genome shotgun (WGS) entry which is preliminary data.</text>
</comment>
<dbReference type="AlphaFoldDB" id="A0A8H3ZD20"/>
<organism evidence="2 3">
    <name type="scientific">Colletotrichum asianum</name>
    <dbReference type="NCBI Taxonomy" id="702518"/>
    <lineage>
        <taxon>Eukaryota</taxon>
        <taxon>Fungi</taxon>
        <taxon>Dikarya</taxon>
        <taxon>Ascomycota</taxon>
        <taxon>Pezizomycotina</taxon>
        <taxon>Sordariomycetes</taxon>
        <taxon>Hypocreomycetidae</taxon>
        <taxon>Glomerellales</taxon>
        <taxon>Glomerellaceae</taxon>
        <taxon>Colletotrichum</taxon>
        <taxon>Colletotrichum gloeosporioides species complex</taxon>
    </lineage>
</organism>
<feature type="region of interest" description="Disordered" evidence="1">
    <location>
        <begin position="108"/>
        <end position="129"/>
    </location>
</feature>
<dbReference type="OrthoDB" id="5362512at2759"/>
<protein>
    <submittedName>
        <fullName evidence="2">Uncharacterized protein</fullName>
    </submittedName>
</protein>
<evidence type="ECO:0000256" key="1">
    <source>
        <dbReference type="SAM" id="MobiDB-lite"/>
    </source>
</evidence>
<keyword evidence="3" id="KW-1185">Reference proteome</keyword>
<name>A0A8H3ZD20_9PEZI</name>
<accession>A0A8H3ZD20</accession>
<dbReference type="EMBL" id="WOWK01000243">
    <property type="protein sequence ID" value="KAF0315039.1"/>
    <property type="molecule type" value="Genomic_DNA"/>
</dbReference>